<proteinExistence type="predicted"/>
<reference evidence="2 3" key="1">
    <citation type="submission" date="2023-03" db="EMBL/GenBank/DDBJ databases">
        <title>Bacillus Genome Sequencing.</title>
        <authorList>
            <person name="Dunlap C."/>
        </authorList>
    </citation>
    <scope>NUCLEOTIDE SEQUENCE [LARGE SCALE GENOMIC DNA]</scope>
    <source>
        <strain evidence="2 3">NRS-1717</strain>
    </source>
</reference>
<accession>A0ABU6P1B4</accession>
<name>A0ABU6P1B4_9BACI</name>
<dbReference type="EMBL" id="JARTFS010000013">
    <property type="protein sequence ID" value="MED4403139.1"/>
    <property type="molecule type" value="Genomic_DNA"/>
</dbReference>
<sequence length="73" mass="7658">MNFYINQSISINYLKVNSVANSSVFQIGSSGLIKALSNNYNTGGFTGPAPEAQTDDTFSPVVPLQSPGSARSS</sequence>
<protein>
    <submittedName>
        <fullName evidence="2">Spore germination protein GerPB</fullName>
    </submittedName>
</protein>
<dbReference type="Proteomes" id="UP001342826">
    <property type="component" value="Unassembled WGS sequence"/>
</dbReference>
<comment type="caution">
    <text evidence="2">The sequence shown here is derived from an EMBL/GenBank/DDBJ whole genome shotgun (WGS) entry which is preliminary data.</text>
</comment>
<evidence type="ECO:0000313" key="2">
    <source>
        <dbReference type="EMBL" id="MED4403139.1"/>
    </source>
</evidence>
<evidence type="ECO:0000256" key="1">
    <source>
        <dbReference type="SAM" id="MobiDB-lite"/>
    </source>
</evidence>
<keyword evidence="3" id="KW-1185">Reference proteome</keyword>
<evidence type="ECO:0000313" key="3">
    <source>
        <dbReference type="Proteomes" id="UP001342826"/>
    </source>
</evidence>
<dbReference type="Pfam" id="PF10803">
    <property type="entry name" value="GerPB"/>
    <property type="match status" value="1"/>
</dbReference>
<dbReference type="InterPro" id="IPR024255">
    <property type="entry name" value="GerPB"/>
</dbReference>
<dbReference type="RefSeq" id="WP_066224637.1">
    <property type="nucleotide sequence ID" value="NZ_JARSOS010000058.1"/>
</dbReference>
<gene>
    <name evidence="2" type="ORF">P9271_17665</name>
</gene>
<dbReference type="GeneID" id="301139297"/>
<organism evidence="2 3">
    <name type="scientific">Metabacillus fastidiosus</name>
    <dbReference type="NCBI Taxonomy" id="1458"/>
    <lineage>
        <taxon>Bacteria</taxon>
        <taxon>Bacillati</taxon>
        <taxon>Bacillota</taxon>
        <taxon>Bacilli</taxon>
        <taxon>Bacillales</taxon>
        <taxon>Bacillaceae</taxon>
        <taxon>Metabacillus</taxon>
    </lineage>
</organism>
<feature type="region of interest" description="Disordered" evidence="1">
    <location>
        <begin position="44"/>
        <end position="73"/>
    </location>
</feature>